<dbReference type="SUPFAM" id="SSF63817">
    <property type="entry name" value="Sortase"/>
    <property type="match status" value="1"/>
</dbReference>
<sequence length="229" mass="25327">MRKIRKIVFAAILILVAIITTALAMWLTATDNDKAETIEAITDALSREDEAEREIDWSSLPDSVIAWVEVPGTNIDQPIVQATPDAPNAYLYRDALGQGNYGTPYIDCDCSLTSPFVMVYGHHMSDGSAFADFANFIDEAYAREHSRIIIYQRCGETLDLEACAVDVVNANQERLVIPEDKDFKGRIGGSDLILDEDAETGKLWTFATCSYQTRNSRTIVYAVDSVSGI</sequence>
<reference evidence="1 2" key="1">
    <citation type="journal article" date="2005" name="Appl. Environ. Microbiol.">
        <title>Intestinal bacterial communities that produce active estrogen-like compounds enterodiol and enterolactone in humans.</title>
        <authorList>
            <person name="Clavel T."/>
            <person name="Henderson G."/>
            <person name="Alpert C.A."/>
            <person name="Philippe C."/>
            <person name="Rigottier-Gois L."/>
            <person name="Dore J."/>
            <person name="Blaut M."/>
        </authorList>
    </citation>
    <scope>NUCLEOTIDE SEQUENCE [LARGE SCALE GENOMIC DNA]</scope>
    <source>
        <strain evidence="1 2">SECO-MT75m2</strain>
    </source>
</reference>
<dbReference type="RefSeq" id="WP_114518085.1">
    <property type="nucleotide sequence ID" value="NZ_JANGBX010000002.1"/>
</dbReference>
<comment type="caution">
    <text evidence="1">The sequence shown here is derived from an EMBL/GenBank/DDBJ whole genome shotgun (WGS) entry which is preliminary data.</text>
</comment>
<name>A0A5C5BX12_EGGLN</name>
<dbReference type="GO" id="GO:0016787">
    <property type="term" value="F:hydrolase activity"/>
    <property type="evidence" value="ECO:0007669"/>
    <property type="project" value="UniProtKB-KW"/>
</dbReference>
<dbReference type="CDD" id="cd05826">
    <property type="entry name" value="Sortase_B"/>
    <property type="match status" value="1"/>
</dbReference>
<evidence type="ECO:0000313" key="1">
    <source>
        <dbReference type="EMBL" id="TNU91285.1"/>
    </source>
</evidence>
<evidence type="ECO:0000313" key="2">
    <source>
        <dbReference type="Proteomes" id="UP000312594"/>
    </source>
</evidence>
<dbReference type="Gene3D" id="2.40.260.10">
    <property type="entry name" value="Sortase"/>
    <property type="match status" value="1"/>
</dbReference>
<proteinExistence type="predicted"/>
<dbReference type="EMBL" id="VEVP01000013">
    <property type="protein sequence ID" value="TNU91285.1"/>
    <property type="molecule type" value="Genomic_DNA"/>
</dbReference>
<protein>
    <submittedName>
        <fullName evidence="1">Sortase</fullName>
    </submittedName>
</protein>
<dbReference type="AlphaFoldDB" id="A0A5C5BX12"/>
<accession>A0A5C5BX12</accession>
<gene>
    <name evidence="1" type="ORF">FIC87_07435</name>
</gene>
<dbReference type="InterPro" id="IPR023365">
    <property type="entry name" value="Sortase_dom-sf"/>
</dbReference>
<dbReference type="InterPro" id="IPR009835">
    <property type="entry name" value="SrtB"/>
</dbReference>
<organism evidence="1 2">
    <name type="scientific">Eggerthella lenta</name>
    <name type="common">Eubacterium lentum</name>
    <dbReference type="NCBI Taxonomy" id="84112"/>
    <lineage>
        <taxon>Bacteria</taxon>
        <taxon>Bacillati</taxon>
        <taxon>Actinomycetota</taxon>
        <taxon>Coriobacteriia</taxon>
        <taxon>Eggerthellales</taxon>
        <taxon>Eggerthellaceae</taxon>
        <taxon>Eggerthella</taxon>
    </lineage>
</organism>
<dbReference type="Proteomes" id="UP000312594">
    <property type="component" value="Unassembled WGS sequence"/>
</dbReference>